<feature type="domain" description="EF-hand" evidence="5">
    <location>
        <begin position="402"/>
        <end position="437"/>
    </location>
</feature>
<evidence type="ECO:0000313" key="6">
    <source>
        <dbReference type="EMBL" id="GAX77102.1"/>
    </source>
</evidence>
<dbReference type="Gene3D" id="1.10.238.10">
    <property type="entry name" value="EF-hand"/>
    <property type="match status" value="10"/>
</dbReference>
<dbReference type="STRING" id="1157962.A0A250X2I1"/>
<feature type="compositionally biased region" description="Basic residues" evidence="4">
    <location>
        <begin position="3164"/>
        <end position="3173"/>
    </location>
</feature>
<feature type="domain" description="EF-hand" evidence="5">
    <location>
        <begin position="537"/>
        <end position="572"/>
    </location>
</feature>
<dbReference type="Proteomes" id="UP000232323">
    <property type="component" value="Unassembled WGS sequence"/>
</dbReference>
<feature type="region of interest" description="Disordered" evidence="4">
    <location>
        <begin position="587"/>
        <end position="606"/>
    </location>
</feature>
<feature type="domain" description="EF-hand" evidence="5">
    <location>
        <begin position="1116"/>
        <end position="1151"/>
    </location>
</feature>
<feature type="region of interest" description="Disordered" evidence="4">
    <location>
        <begin position="3151"/>
        <end position="3244"/>
    </location>
</feature>
<reference evidence="6 7" key="1">
    <citation type="submission" date="2017-08" db="EMBL/GenBank/DDBJ databases">
        <title>Acidophilic green algal genome provides insights into adaptation to an acidic environment.</title>
        <authorList>
            <person name="Hirooka S."/>
            <person name="Hirose Y."/>
            <person name="Kanesaki Y."/>
            <person name="Higuchi S."/>
            <person name="Fujiwara T."/>
            <person name="Onuma R."/>
            <person name="Era A."/>
            <person name="Ohbayashi R."/>
            <person name="Uzuka A."/>
            <person name="Nozaki H."/>
            <person name="Yoshikawa H."/>
            <person name="Miyagishima S.Y."/>
        </authorList>
    </citation>
    <scope>NUCLEOTIDE SEQUENCE [LARGE SCALE GENOMIC DNA]</scope>
    <source>
        <strain evidence="6 7">NIES-2499</strain>
    </source>
</reference>
<dbReference type="CDD" id="cd00051">
    <property type="entry name" value="EFh"/>
    <property type="match status" value="8"/>
</dbReference>
<feature type="domain" description="EF-hand" evidence="5">
    <location>
        <begin position="1872"/>
        <end position="1896"/>
    </location>
</feature>
<feature type="region of interest" description="Disordered" evidence="4">
    <location>
        <begin position="4064"/>
        <end position="4107"/>
    </location>
</feature>
<evidence type="ECO:0000256" key="2">
    <source>
        <dbReference type="ARBA" id="ARBA00022737"/>
    </source>
</evidence>
<feature type="domain" description="EF-hand" evidence="5">
    <location>
        <begin position="449"/>
        <end position="473"/>
    </location>
</feature>
<protein>
    <recommendedName>
        <fullName evidence="5">EF-hand domain-containing protein</fullName>
    </recommendedName>
</protein>
<feature type="compositionally biased region" description="Low complexity" evidence="4">
    <location>
        <begin position="3829"/>
        <end position="3838"/>
    </location>
</feature>
<evidence type="ECO:0000256" key="1">
    <source>
        <dbReference type="ARBA" id="ARBA00022723"/>
    </source>
</evidence>
<feature type="domain" description="EF-hand" evidence="5">
    <location>
        <begin position="678"/>
        <end position="713"/>
    </location>
</feature>
<dbReference type="PROSITE" id="PS00018">
    <property type="entry name" value="EF_HAND_1"/>
    <property type="match status" value="16"/>
</dbReference>
<feature type="domain" description="EF-hand" evidence="5">
    <location>
        <begin position="1640"/>
        <end position="1675"/>
    </location>
</feature>
<dbReference type="EMBL" id="BEGY01000022">
    <property type="protein sequence ID" value="GAX77102.1"/>
    <property type="molecule type" value="Genomic_DNA"/>
</dbReference>
<feature type="domain" description="EF-hand" evidence="5">
    <location>
        <begin position="714"/>
        <end position="749"/>
    </location>
</feature>
<feature type="region of interest" description="Disordered" evidence="4">
    <location>
        <begin position="2307"/>
        <end position="2358"/>
    </location>
</feature>
<dbReference type="SMART" id="SM00054">
    <property type="entry name" value="EFh"/>
    <property type="match status" value="28"/>
</dbReference>
<feature type="compositionally biased region" description="Polar residues" evidence="4">
    <location>
        <begin position="589"/>
        <end position="606"/>
    </location>
</feature>
<name>A0A250X2I1_9CHLO</name>
<feature type="domain" description="EF-hand" evidence="5">
    <location>
        <begin position="2812"/>
        <end position="2847"/>
    </location>
</feature>
<feature type="domain" description="EF-hand" evidence="5">
    <location>
        <begin position="815"/>
        <end position="850"/>
    </location>
</feature>
<dbReference type="Pfam" id="PF13499">
    <property type="entry name" value="EF-hand_7"/>
    <property type="match status" value="8"/>
</dbReference>
<feature type="compositionally biased region" description="Gly residues" evidence="4">
    <location>
        <begin position="1171"/>
        <end position="1184"/>
    </location>
</feature>
<keyword evidence="1" id="KW-0479">Metal-binding</keyword>
<comment type="caution">
    <text evidence="6">The sequence shown here is derived from an EMBL/GenBank/DDBJ whole genome shotgun (WGS) entry which is preliminary data.</text>
</comment>
<evidence type="ECO:0000313" key="7">
    <source>
        <dbReference type="Proteomes" id="UP000232323"/>
    </source>
</evidence>
<dbReference type="GO" id="GO:0005509">
    <property type="term" value="F:calcium ion binding"/>
    <property type="evidence" value="ECO:0007669"/>
    <property type="project" value="InterPro"/>
</dbReference>
<feature type="domain" description="EF-hand" evidence="5">
    <location>
        <begin position="1921"/>
        <end position="1956"/>
    </location>
</feature>
<feature type="compositionally biased region" description="Acidic residues" evidence="4">
    <location>
        <begin position="3196"/>
        <end position="3205"/>
    </location>
</feature>
<feature type="region of interest" description="Disordered" evidence="4">
    <location>
        <begin position="3067"/>
        <end position="3115"/>
    </location>
</feature>
<feature type="domain" description="EF-hand" evidence="5">
    <location>
        <begin position="1825"/>
        <end position="1860"/>
    </location>
</feature>
<keyword evidence="2" id="KW-0677">Repeat</keyword>
<feature type="domain" description="EF-hand" evidence="5">
    <location>
        <begin position="498"/>
        <end position="533"/>
    </location>
</feature>
<dbReference type="InterPro" id="IPR018247">
    <property type="entry name" value="EF_Hand_1_Ca_BS"/>
</dbReference>
<feature type="domain" description="EF-hand" evidence="5">
    <location>
        <begin position="983"/>
        <end position="1018"/>
    </location>
</feature>
<dbReference type="InterPro" id="IPR011992">
    <property type="entry name" value="EF-hand-dom_pair"/>
</dbReference>
<feature type="domain" description="EF-hand" evidence="5">
    <location>
        <begin position="1430"/>
        <end position="1450"/>
    </location>
</feature>
<feature type="domain" description="EF-hand" evidence="5">
    <location>
        <begin position="1375"/>
        <end position="1410"/>
    </location>
</feature>
<organism evidence="6 7">
    <name type="scientific">Chlamydomonas eustigma</name>
    <dbReference type="NCBI Taxonomy" id="1157962"/>
    <lineage>
        <taxon>Eukaryota</taxon>
        <taxon>Viridiplantae</taxon>
        <taxon>Chlorophyta</taxon>
        <taxon>core chlorophytes</taxon>
        <taxon>Chlorophyceae</taxon>
        <taxon>CS clade</taxon>
        <taxon>Chlamydomonadales</taxon>
        <taxon>Chlamydomonadaceae</taxon>
        <taxon>Chlamydomonas</taxon>
    </lineage>
</organism>
<dbReference type="OrthoDB" id="533661at2759"/>
<feature type="compositionally biased region" description="Low complexity" evidence="4">
    <location>
        <begin position="2313"/>
        <end position="2335"/>
    </location>
</feature>
<feature type="compositionally biased region" description="Low complexity" evidence="4">
    <location>
        <begin position="3174"/>
        <end position="3184"/>
    </location>
</feature>
<keyword evidence="3" id="KW-0106">Calcium</keyword>
<dbReference type="SUPFAM" id="SSF47473">
    <property type="entry name" value="EF-hand"/>
    <property type="match status" value="8"/>
</dbReference>
<keyword evidence="7" id="KW-1185">Reference proteome</keyword>
<feature type="domain" description="EF-hand" evidence="5">
    <location>
        <begin position="1960"/>
        <end position="1995"/>
    </location>
</feature>
<accession>A0A250X2I1</accession>
<dbReference type="PROSITE" id="PS50222">
    <property type="entry name" value="EF_HAND_2"/>
    <property type="match status" value="22"/>
</dbReference>
<feature type="region of interest" description="Disordered" evidence="4">
    <location>
        <begin position="3824"/>
        <end position="3845"/>
    </location>
</feature>
<dbReference type="InterPro" id="IPR002048">
    <property type="entry name" value="EF_hand_dom"/>
</dbReference>
<sequence>MIRYMSKAPAGSVSPAVAVTPASQSRSEFEWKLSPVSTGGREYLLDMETNFVYFQPRPTEWLKAVGKKDPYSGQLKVEEQRDEKGLFAELDQYLKNTQTKFKDMFSSFAVNNRDSLDIHGLARLLRKVQPNITDGEIYYFQVMLDVDGDGQIEYDEFMETVKVSLAAEKGEAGGMSARTRSVMDSLASTLFNSVRTANQVFNDLDAGRKGSLAFPDFARFLSKASHSKLLLNTKVMPNLQAADKRSIVAYLNSLDLNHTGHISFTQLMRYMSRAPSGNPSAGGGAVSADYRSVHNSISGVSSAANYASSSSDKPPGSRTSVPAVPGRDINASVDGRTPWILRELKVDHDLYLLDIHSSRVYSNMLGQAWPELVGTWDGYKIHFNPASSATTFFQRLDQYLKSNKVALKDLFSSFDRGMKGFLSIEELRLFIRKLMPEVAEGDLKYFQVMIDQDGDNRIRYDEFLTAAREAMEDEKNAANRDAPRVQEVLKQVSEYMIKNRANLRELFDKCDTNHNGALEPPEVMNLFKKVMPSLKPQEVRYLLAHLHKIDQNHDGVISFNELLIAMKAVDFGQNQQSGAAVRDYRMPTDVTSPRQGSTQRMQGPQSYSAEDKVEWNLEHFKLKGQPYLLDRRTGLLYVSDEHGSWPRLVGKLHGDSIESLRRINPGDLFQRLDEYLKAQRMRLREVFDKYDRNGDGELSMEELSALIREQMPQISRAELLYFQAMMDIDGNGRVSYNELIQTAKDTTEAAKKLGDGRELPKDVRIVLDRVSQMCITSPGAVRRAFEAADHGRRGSLDPMGVAFFLRKLFPEMSGQEVQYLLQYLSSLDVNGDGLLSYSELMTSLHAVTPKTDSGGPTSTFRQGFADTGRSEYGGYQDTIPPKTSGGVWRPVPFSRQWYLEEYHDSLSRKLYLYDRSTSLLYSDVPATEWPALIAQLVMMPPSGYSSSVNSGSRGGGNQQRVEPLDNATATTEFFMSLDGYLKGNKVHFRDLFNRYDRQGRGKLDIKELKALVREFMPKATDAQIWLFQIILDENGDRLVTEEEFLKAAGEALRVMRTKSTDPAVARLLDGMSSYLFKNAAEAARIWEEVDHEGHGYLHYLQIAEFFKKVDRRMTHEELTHLMSLVHTFDVDHKGQITFQDVLRAVRAVELETPRGKHARGFRAGTSPPGRPGGTSSGASAGGGGRSFQASRVYDDYEPWVLEAYARAGRGREFLVDMESGTLYTRPKTPSLEYPAPVGRLEADSATRGGGTKAVLYNKEMMDAFQFFKALDAYLKDHRVHFNELFQKFDRDRSGHLDSLELRNMIHSLMPHVTEAQLRYFQAMLDCGGDVSLTQTEFLTAAKQCLAVEGEASRGAAGLHPDVAQALRGLSAYIIKNKVEAREAFLRYDCCRSGRLEPRELLQLLRHALRHPLSDAALRHVSVQLYLLFMDGDGTVSFRELIKALRGVELQTPDFKYPAGQWQEKKRAPQAPVLKQLTLAIQDVQRKRYYIDHSTNTLYEPITRHTTWPKAVGTYDAHNKSVTLKPQAANSADLFSALDTHLKKQRKHFSEVFDKYDANGNGTLERTELAEMIKGLLGSKVTPADIGYFQAILDLDGSNAVSEDEFMSAAREYVDLSRTTTSVATQEVKETLKTCSKMIAAAKDAAYEEFQRLDSDGDGKLGQTDLAELLRVVMEGRASNRQIQFLLTWIHNYDVDKSGLVTFNEILVALHAVPVVYPGGRIEAGNFDPPISAKVDGPYSSSSDYQAVLKRTASSVPDVVELKDVRLGAKTYLADEGDTGYVYEMSKGVDYPEILGRLDDSGRELLRPAYSKTNDLFVKLTTYLKKNQTHLKKLFDSHESNQDSKLDTSELQSLLTEVMPEILDAEIRYFQVMMDADGDGSVSYKELVQCINECHIVHQAIIARDKQEVIDTLIKVSIGLRKDKVKAQQGFEEMDRNGTGKLDPADVALCIKRLLPQLNKKDIRHLMSYLHFLDIDGDGCVSYKELAYALHVPDLKLPPPSKAIIKGGQFKKAIRSSPTSNPPSGSSKIMRSAGAYSEPLLPLPEVKDWRLEDYPDPDHPSRRLLLDPDTGYLYHLDPKVEKWPLLVGMVEEATNSVIRGYSYVMMDFLTRFESEWRGQHPKLKDFLTIYNLEGVKLLQSDDLQTLLEEIVGNSGSEVQVKFMKAYIQIEEDRAVSPSEVLETMKQLLQVTQKVIAREDAASVAALNKLSEYVSRDQKKAARAFLEADQESMSQLDHMALIRFFRSLMPQFKAPELRSLLCYMHLIDLRAEGAFDFKDIIHAVRGIPVHLPKGLLAKSAFKVKTQQASPSPLKGISHCRSSSSGIGRSAGYRLSGSSTGGGSGSSGRSDFGGSDDEGHHHDTSKRIREFCMELHTLKGLKFYLDEENGLMYHPLASGSKGKWPALAGLVVHSESKGKDVAREMTALSKLRLFDELLVKLTHPETRKEIANSFERSAMKVASEGDDISDGERMSPHYVVRFLRKHIKTSEPPDSSAWSLLEGMLSILSKGELLRTSDLSKALEKIKSTQKRLIEGDEDAARVLAKVCRSMSGKDRFTEAAKVCTSHESQEETGCLDLAGVQAVLEDVSHITSSSDKLLAIFHLLFHCPHIKPGFIPIKDIFKAFRAVKLKLPGSLGTVPPGLSLEKLKSGPNAKSLTDSMRARAVWDSGSDAEGSKSPKNVYDVIAISAGEKKRDVTSSGGSQLLKIGWGGNSSSSGGGASYKEGAAMLRSLPRDIMAEAPHIQPQRRVVELSEYRGPNGSPVALDKETGLMYRVSNAESWPELLGQLMYNGKVVTAQGRDVSHIFKALKRISGDERRMMEVFRRFDKDRSNTLELREVMQMCRQMFNMEYNEACFVQAMLDSDLSNTISIEEFMDGIKKSTASLDEVSRTERKVFEVLNQASQRIAQDLDAFWSTFLHLDAEGNGHIDITMTARFFKDLFYGVSGYELRILVAYVFMQDIRKDGLVRPDEVLQYLQAIPMRSPTRIMHYPGFPMKASPHSMQGGSDTLSRTLSGSSRQIEWTLPQQKGSSGGSPFYNAAGNMSGGAYGNNSTFGESTFNSQLPDPRFSVATQDAGRPQTSPPQNMYATSYTQPYNYPQHSPQALPGSAMPITSQQPMMHPGMPMLAAMQTSPGMPPVVGYIIPYEQGVYEQLADERRSSEGGSSRRGRRSRSSSRSRALAAVAAAEQSDSAVYPSDSGEEFFEDEQPLNHPADFNAYRRQRPVTAPVRQGLRSQDSRPYGAPSYYSPQGLGTGYYPEDAMMMPQNNPAAGMRGQRWQVLDGRDNVRMGMNDMKGGDNYSYAQADMMIDEALAAGLDPDLMAEGGGATPFGASRRRSGVGGGAWRSSLDLPAGPMSVLADGSPYSRTTPYGLLQELQKFASTRREAFFNHFMMAASDASSRGRPVGYRGTEPAINEKGLIHKRAVGTVIQRCVPGASDLDIKYATIIIDAALPKHTAISIQDFEYALRQGAAVERLVAAGRLPPQIRGVLSALAEQFYNQKRMRVQTAFRSMDFNRTGMLSTTEQVELMRALAPSLRHSEVLWLATGLHWYGEQQQRDGFLTFEELAEGLVMLARRRGATGEGVGSAEDQGLGFQGGGAGHGQYMLPGGQYQQLQGQGYYGTPYTSPPSPVGPYTSLPSPVGPYMDPYYALQQYGAGGSTPWSPDPQMMGTMMGRDGGAQRSGWSTYGDVNSGLQQQQAMPPRGGGMEAGAAYFAWVQDNRQKVLESWFAKDSASKVKLLEQQQAQLEKEKQLKGATFQLQQDLRKVDMDMADLEKKTLEEREKRKARDEGGEQGSRKFLDLEGITKRVAKAMDDAIHMIRGGGRSSYTEAATQQGTAGTSESSPSSTFLEAASNQTLDDLLQRLSSPRWFREQSLPENIETLQAALATRSSLLQLQRLHHQEMLKMGLDKKFQELDLEEQRHGLELQAQMMHVHLANQTADLQRRLLWDASNYQRQQQQPQLQPQQQQQQRVLEVPPSMMGPAAVASSAAPSTAMQLSPRTWQMEVVPPGGQRYTSSTSNMAAAFASMPSSLAMPPPMVLPGGTCNKSTYYSQVSPPAAAVGGSASQLQYNTSPGQTMMHYSTTAPNSPHMSSPMRAPQEMVPSPVSD</sequence>
<evidence type="ECO:0000259" key="5">
    <source>
        <dbReference type="PROSITE" id="PS50222"/>
    </source>
</evidence>
<feature type="domain" description="EF-hand" evidence="5">
    <location>
        <begin position="1276"/>
        <end position="1311"/>
    </location>
</feature>
<feature type="domain" description="EF-hand" evidence="5">
    <location>
        <begin position="3498"/>
        <end position="3533"/>
    </location>
</feature>
<dbReference type="PANTHER" id="PTHR10891">
    <property type="entry name" value="EF-HAND CALCIUM-BINDING DOMAIN CONTAINING PROTEIN"/>
    <property type="match status" value="1"/>
</dbReference>
<feature type="domain" description="EF-hand" evidence="5">
    <location>
        <begin position="143"/>
        <end position="167"/>
    </location>
</feature>
<proteinExistence type="predicted"/>
<feature type="domain" description="EF-hand" evidence="5">
    <location>
        <begin position="1543"/>
        <end position="1578"/>
    </location>
</feature>
<evidence type="ECO:0000256" key="3">
    <source>
        <dbReference type="ARBA" id="ARBA00022837"/>
    </source>
</evidence>
<feature type="domain" description="EF-hand" evidence="5">
    <location>
        <begin position="1680"/>
        <end position="1715"/>
    </location>
</feature>
<dbReference type="InterPro" id="IPR039647">
    <property type="entry name" value="EF_hand_pair_protein_CML-like"/>
</dbReference>
<feature type="region of interest" description="Disordered" evidence="4">
    <location>
        <begin position="1155"/>
        <end position="1184"/>
    </location>
</feature>
<feature type="compositionally biased region" description="Polar residues" evidence="4">
    <location>
        <begin position="4066"/>
        <end position="4090"/>
    </location>
</feature>
<gene>
    <name evidence="6" type="ORF">CEUSTIGMA_g4548.t1</name>
</gene>
<dbReference type="Pfam" id="PF13202">
    <property type="entry name" value="EF-hand_5"/>
    <property type="match status" value="1"/>
</dbReference>
<evidence type="ECO:0000256" key="4">
    <source>
        <dbReference type="SAM" id="MobiDB-lite"/>
    </source>
</evidence>
<feature type="compositionally biased region" description="Polar residues" evidence="4">
    <location>
        <begin position="3076"/>
        <end position="3100"/>
    </location>
</feature>
<feature type="region of interest" description="Disordered" evidence="4">
    <location>
        <begin position="304"/>
        <end position="327"/>
    </location>
</feature>